<feature type="region of interest" description="Disordered" evidence="6">
    <location>
        <begin position="66"/>
        <end position="165"/>
    </location>
</feature>
<dbReference type="RefSeq" id="XP_064769541.1">
    <property type="nucleotide sequence ID" value="XM_064911973.1"/>
</dbReference>
<keyword evidence="4" id="KW-0804">Transcription</keyword>
<evidence type="ECO:0000256" key="2">
    <source>
        <dbReference type="ARBA" id="ARBA00023015"/>
    </source>
</evidence>
<proteinExistence type="predicted"/>
<dbReference type="Pfam" id="PF04082">
    <property type="entry name" value="Fungal_trans"/>
    <property type="match status" value="1"/>
</dbReference>
<dbReference type="InterPro" id="IPR007219">
    <property type="entry name" value="XnlR_reg_dom"/>
</dbReference>
<dbReference type="CDD" id="cd00067">
    <property type="entry name" value="GAL4"/>
    <property type="match status" value="1"/>
</dbReference>
<comment type="caution">
    <text evidence="8">The sequence shown here is derived from an EMBL/GenBank/DDBJ whole genome shotgun (WGS) entry which is preliminary data.</text>
</comment>
<feature type="compositionally biased region" description="Polar residues" evidence="6">
    <location>
        <begin position="115"/>
        <end position="130"/>
    </location>
</feature>
<evidence type="ECO:0000313" key="8">
    <source>
        <dbReference type="EMBL" id="KAK7206508.1"/>
    </source>
</evidence>
<dbReference type="PANTHER" id="PTHR47424:SF3">
    <property type="entry name" value="REGULATORY PROTEIN GAL4"/>
    <property type="match status" value="1"/>
</dbReference>
<keyword evidence="9" id="KW-1185">Reference proteome</keyword>
<gene>
    <name evidence="8" type="ORF">BZA70DRAFT_274366</name>
</gene>
<feature type="compositionally biased region" description="Polar residues" evidence="6">
    <location>
        <begin position="726"/>
        <end position="748"/>
    </location>
</feature>
<dbReference type="InterPro" id="IPR051127">
    <property type="entry name" value="Fungal_SecMet_Regulators"/>
</dbReference>
<dbReference type="SMART" id="SM00066">
    <property type="entry name" value="GAL4"/>
    <property type="match status" value="1"/>
</dbReference>
<dbReference type="PANTHER" id="PTHR47424">
    <property type="entry name" value="REGULATORY PROTEIN GAL4"/>
    <property type="match status" value="1"/>
</dbReference>
<dbReference type="Pfam" id="PF00172">
    <property type="entry name" value="Zn_clus"/>
    <property type="match status" value="1"/>
</dbReference>
<dbReference type="EMBL" id="JBBJBU010000002">
    <property type="protein sequence ID" value="KAK7206508.1"/>
    <property type="molecule type" value="Genomic_DNA"/>
</dbReference>
<feature type="compositionally biased region" description="Low complexity" evidence="6">
    <location>
        <begin position="131"/>
        <end position="158"/>
    </location>
</feature>
<evidence type="ECO:0000259" key="7">
    <source>
        <dbReference type="PROSITE" id="PS50048"/>
    </source>
</evidence>
<dbReference type="CDD" id="cd12148">
    <property type="entry name" value="fungal_TF_MHR"/>
    <property type="match status" value="1"/>
</dbReference>
<keyword evidence="3" id="KW-0238">DNA-binding</keyword>
<organism evidence="8 9">
    <name type="scientific">Myxozyma melibiosi</name>
    <dbReference type="NCBI Taxonomy" id="54550"/>
    <lineage>
        <taxon>Eukaryota</taxon>
        <taxon>Fungi</taxon>
        <taxon>Dikarya</taxon>
        <taxon>Ascomycota</taxon>
        <taxon>Saccharomycotina</taxon>
        <taxon>Lipomycetes</taxon>
        <taxon>Lipomycetales</taxon>
        <taxon>Lipomycetaceae</taxon>
        <taxon>Myxozyma</taxon>
    </lineage>
</organism>
<evidence type="ECO:0000313" key="9">
    <source>
        <dbReference type="Proteomes" id="UP001498771"/>
    </source>
</evidence>
<evidence type="ECO:0000256" key="4">
    <source>
        <dbReference type="ARBA" id="ARBA00023163"/>
    </source>
</evidence>
<dbReference type="PROSITE" id="PS50048">
    <property type="entry name" value="ZN2_CY6_FUNGAL_2"/>
    <property type="match status" value="1"/>
</dbReference>
<name>A0ABR1FBT3_9ASCO</name>
<keyword evidence="2" id="KW-0805">Transcription regulation</keyword>
<keyword evidence="1" id="KW-0479">Metal-binding</keyword>
<evidence type="ECO:0000256" key="5">
    <source>
        <dbReference type="ARBA" id="ARBA00023242"/>
    </source>
</evidence>
<evidence type="ECO:0000256" key="1">
    <source>
        <dbReference type="ARBA" id="ARBA00022723"/>
    </source>
</evidence>
<reference evidence="8 9" key="1">
    <citation type="submission" date="2024-03" db="EMBL/GenBank/DDBJ databases">
        <title>Genome-scale model development and genomic sequencing of the oleaginous clade Lipomyces.</title>
        <authorList>
            <consortium name="Lawrence Berkeley National Laboratory"/>
            <person name="Czajka J.J."/>
            <person name="Han Y."/>
            <person name="Kim J."/>
            <person name="Mondo S.J."/>
            <person name="Hofstad B.A."/>
            <person name="Robles A."/>
            <person name="Haridas S."/>
            <person name="Riley R."/>
            <person name="LaButti K."/>
            <person name="Pangilinan J."/>
            <person name="Andreopoulos W."/>
            <person name="Lipzen A."/>
            <person name="Yan J."/>
            <person name="Wang M."/>
            <person name="Ng V."/>
            <person name="Grigoriev I.V."/>
            <person name="Spatafora J.W."/>
            <person name="Magnuson J.K."/>
            <person name="Baker S.E."/>
            <person name="Pomraning K.R."/>
        </authorList>
    </citation>
    <scope>NUCLEOTIDE SEQUENCE [LARGE SCALE GENOMIC DNA]</scope>
    <source>
        <strain evidence="8 9">Phaff 52-87</strain>
    </source>
</reference>
<dbReference type="SUPFAM" id="SSF57701">
    <property type="entry name" value="Zn2/Cys6 DNA-binding domain"/>
    <property type="match status" value="1"/>
</dbReference>
<feature type="compositionally biased region" description="Polar residues" evidence="6">
    <location>
        <begin position="84"/>
        <end position="93"/>
    </location>
</feature>
<evidence type="ECO:0000256" key="3">
    <source>
        <dbReference type="ARBA" id="ARBA00023125"/>
    </source>
</evidence>
<dbReference type="InterPro" id="IPR001138">
    <property type="entry name" value="Zn2Cys6_DnaBD"/>
</dbReference>
<sequence length="813" mass="90927">MATFLTPHTSATPPRKRLRTIKACKGCHVRKSKCDGIRPTCGPCMRRQTKSVDSVLCTYDDQQLRRQRTGSSVENEIEDATGGSIRSSPQQTAWKRETSDAAYPSSAPLAGPERTMQSMQAVFQQSETVGQQQQQQQQQQLDQTPAVSTATQTQTAVSGDDALSTQIPSSATGIVSNADSHFGQSSMFMFMENMKNYISHVRNSNNPRVGESHPYRPKFTAAAVTAATVHPAKRPTKVPFRHPSGRPWTIRDVKLPPRKLADELCERYLFVVFPVYPFVHWPWFLKDLNALYAAYEHPEDECLEPPRAFFYCLVNLVFSMTAQFCPSLPVSEREELSSTFYNRAWELIDLKVVTSTVDVELVQILLLSSKRLQAGHDPNQCWNILSLAVRVAQSCGLHIDPVELGETNLVMVTLRRRLWWGCVILDKLLAVSLGRPSMIHATFDVKFPIAARDSDITETTPVEDEDLIPEYRRMVYFSHSIRMHLIAGSAAEELSFRPRTLKSLSTADRKRKFTGNKNEVELILKYLRELDDWYQQIPAYLKSEPPKGAENPPTSVDSDGSPDAALTMLSRVLKLRYLQTQVMVLRPSLTYLIRMQMSNSSLKQRGDGSVEHVTLNAYMNYAYLCANSSMDLIQAVYDSLNTGPGVGTTWWYNLYYLYTASAIMLAAHLVPTVWDRLDQAKARRSWTMVEDIMTALQGTTKTAARYMAYLIRMRELIVNINSSLATAEPSPSSMQSLDTSATGITSDNSSSSSSSSSGDTTEQQLRATAARTPISLTSAASPGTRSNIYSLIELTGGFSFLVFYLMIANRLCI</sequence>
<dbReference type="Proteomes" id="UP001498771">
    <property type="component" value="Unassembled WGS sequence"/>
</dbReference>
<feature type="region of interest" description="Disordered" evidence="6">
    <location>
        <begin position="542"/>
        <end position="561"/>
    </location>
</feature>
<accession>A0ABR1FBT3</accession>
<evidence type="ECO:0000256" key="6">
    <source>
        <dbReference type="SAM" id="MobiDB-lite"/>
    </source>
</evidence>
<protein>
    <submittedName>
        <fullName evidence="8">Fungal-specific transcription factor domain-containing protein</fullName>
    </submittedName>
</protein>
<dbReference type="SMART" id="SM00906">
    <property type="entry name" value="Fungal_trans"/>
    <property type="match status" value="1"/>
</dbReference>
<keyword evidence="5" id="KW-0539">Nucleus</keyword>
<dbReference type="Gene3D" id="4.10.240.10">
    <property type="entry name" value="Zn(2)-C6 fungal-type DNA-binding domain"/>
    <property type="match status" value="1"/>
</dbReference>
<feature type="region of interest" description="Disordered" evidence="6">
    <location>
        <begin position="726"/>
        <end position="766"/>
    </location>
</feature>
<dbReference type="InterPro" id="IPR036864">
    <property type="entry name" value="Zn2-C6_fun-type_DNA-bd_sf"/>
</dbReference>
<dbReference type="GeneID" id="90037485"/>
<feature type="domain" description="Zn(2)-C6 fungal-type" evidence="7">
    <location>
        <begin position="23"/>
        <end position="59"/>
    </location>
</feature>